<dbReference type="EMBL" id="CP015772">
    <property type="protein sequence ID" value="ANH81063.1"/>
    <property type="molecule type" value="Genomic_DNA"/>
</dbReference>
<protein>
    <recommendedName>
        <fullName evidence="1">DUF218 domain-containing protein</fullName>
    </recommendedName>
</protein>
<dbReference type="Proteomes" id="UP000077667">
    <property type="component" value="Chromosome"/>
</dbReference>
<dbReference type="STRING" id="1176587.A8C56_08795"/>
<dbReference type="InterPro" id="IPR003848">
    <property type="entry name" value="DUF218"/>
</dbReference>
<dbReference type="KEGG" id="nia:A8C56_08795"/>
<dbReference type="CDD" id="cd06259">
    <property type="entry name" value="YdcF-like"/>
    <property type="match status" value="1"/>
</dbReference>
<reference evidence="2 3" key="1">
    <citation type="submission" date="2016-05" db="EMBL/GenBank/DDBJ databases">
        <title>Niabella ginsenosidivorans BS26 whole genome sequencing.</title>
        <authorList>
            <person name="Im W.T."/>
            <person name="Siddiqi M.Z."/>
        </authorList>
    </citation>
    <scope>NUCLEOTIDE SEQUENCE [LARGE SCALE GENOMIC DNA]</scope>
    <source>
        <strain evidence="2 3">BS26</strain>
    </source>
</reference>
<accession>A0A1A9I0M4</accession>
<dbReference type="InterPro" id="IPR014729">
    <property type="entry name" value="Rossmann-like_a/b/a_fold"/>
</dbReference>
<dbReference type="AlphaFoldDB" id="A0A1A9I0M4"/>
<feature type="domain" description="DUF218" evidence="1">
    <location>
        <begin position="256"/>
        <end position="368"/>
    </location>
</feature>
<sequence length="418" mass="47517">MKIFFTCVSFLVLSFHLYSQHNDPDPHYQPLNGDNYVQSKNYYFLTLLQYDKEARILVEKDPALSSLAKQKQANLKSALDSYNNKAAIITAKMKFTNEEIALVGERLRTLYKEENALGRLVRRHLIPSGAYIRFVNSRPQDLLAKAWEQDAKGINFAIGVYGEGEKPNYPNIDSISFDAHGKQLASLMYTAAYGINAELQENSLFFLLSLYSALRLLEINDRWQAADFEPMAETVNKAAAEKIKTVNWNKYPYTLILIPGAGPDEYGVKISAEARLRLRLGALQYQKGMAPFIVVSGGKIHPYKTKYCEALEMKKFLVETLHIPESAVIMEPHARHTTTNMRNTVRLIFHYGMPMNRPCITATSRYQSAAIEKTLAARCLQELDEVPYKNGKRLSETEVEFYPLTDALHIDPMEPVDP</sequence>
<dbReference type="RefSeq" id="WP_067754650.1">
    <property type="nucleotide sequence ID" value="NZ_CP015772.1"/>
</dbReference>
<evidence type="ECO:0000259" key="1">
    <source>
        <dbReference type="Pfam" id="PF02698"/>
    </source>
</evidence>
<gene>
    <name evidence="2" type="ORF">A8C56_08795</name>
</gene>
<dbReference type="Pfam" id="PF02698">
    <property type="entry name" value="DUF218"/>
    <property type="match status" value="1"/>
</dbReference>
<name>A0A1A9I0M4_9BACT</name>
<dbReference type="Gene3D" id="3.40.50.620">
    <property type="entry name" value="HUPs"/>
    <property type="match status" value="1"/>
</dbReference>
<keyword evidence="3" id="KW-1185">Reference proteome</keyword>
<evidence type="ECO:0000313" key="2">
    <source>
        <dbReference type="EMBL" id="ANH81063.1"/>
    </source>
</evidence>
<proteinExistence type="predicted"/>
<evidence type="ECO:0000313" key="3">
    <source>
        <dbReference type="Proteomes" id="UP000077667"/>
    </source>
</evidence>
<organism evidence="2 3">
    <name type="scientific">Niabella ginsenosidivorans</name>
    <dbReference type="NCBI Taxonomy" id="1176587"/>
    <lineage>
        <taxon>Bacteria</taxon>
        <taxon>Pseudomonadati</taxon>
        <taxon>Bacteroidota</taxon>
        <taxon>Chitinophagia</taxon>
        <taxon>Chitinophagales</taxon>
        <taxon>Chitinophagaceae</taxon>
        <taxon>Niabella</taxon>
    </lineage>
</organism>
<dbReference type="OrthoDB" id="1092058at2"/>